<organism evidence="1 2">
    <name type="scientific">Carya illinoinensis</name>
    <name type="common">Pecan</name>
    <dbReference type="NCBI Taxonomy" id="32201"/>
    <lineage>
        <taxon>Eukaryota</taxon>
        <taxon>Viridiplantae</taxon>
        <taxon>Streptophyta</taxon>
        <taxon>Embryophyta</taxon>
        <taxon>Tracheophyta</taxon>
        <taxon>Spermatophyta</taxon>
        <taxon>Magnoliopsida</taxon>
        <taxon>eudicotyledons</taxon>
        <taxon>Gunneridae</taxon>
        <taxon>Pentapetalae</taxon>
        <taxon>rosids</taxon>
        <taxon>fabids</taxon>
        <taxon>Fagales</taxon>
        <taxon>Juglandaceae</taxon>
        <taxon>Carya</taxon>
    </lineage>
</organism>
<comment type="caution">
    <text evidence="1">The sequence shown here is derived from an EMBL/GenBank/DDBJ whole genome shotgun (WGS) entry which is preliminary data.</text>
</comment>
<proteinExistence type="predicted"/>
<gene>
    <name evidence="1" type="ORF">CIPAW_02G126700</name>
</gene>
<evidence type="ECO:0000313" key="2">
    <source>
        <dbReference type="Proteomes" id="UP000811609"/>
    </source>
</evidence>
<dbReference type="Proteomes" id="UP000811609">
    <property type="component" value="Chromosome 2"/>
</dbReference>
<keyword evidence="2" id="KW-1185">Reference proteome</keyword>
<dbReference type="AlphaFoldDB" id="A0A8T1RE58"/>
<evidence type="ECO:0000313" key="1">
    <source>
        <dbReference type="EMBL" id="KAG6664925.1"/>
    </source>
</evidence>
<sequence>MKPTIISWNMRGLNDYRKRLRVKNLIQKWSAAVIYFQETKQKLVNQTIVNSLWSCQCVGWIELVSKEASGGIIIMWNRRLEEMVDHYVGEFMVACRFKCVDDRFEWALAGIYGPNVDYWRVFTAVGMLHGVSGGDFNITRFPSEQVGDNYFSHAMNTFSDLIF</sequence>
<reference evidence="1" key="1">
    <citation type="submission" date="2020-12" db="EMBL/GenBank/DDBJ databases">
        <title>WGS assembly of Carya illinoinensis cv. Pawnee.</title>
        <authorList>
            <person name="Platts A."/>
            <person name="Shu S."/>
            <person name="Wright S."/>
            <person name="Barry K."/>
            <person name="Edger P."/>
            <person name="Pires J.C."/>
            <person name="Schmutz J."/>
        </authorList>
    </citation>
    <scope>NUCLEOTIDE SEQUENCE</scope>
    <source>
        <tissue evidence="1">Leaf</tissue>
    </source>
</reference>
<name>A0A8T1RE58_CARIL</name>
<protein>
    <submittedName>
        <fullName evidence="1">Uncharacterized protein</fullName>
    </submittedName>
</protein>
<accession>A0A8T1RE58</accession>
<dbReference type="EMBL" id="CM031810">
    <property type="protein sequence ID" value="KAG6664925.1"/>
    <property type="molecule type" value="Genomic_DNA"/>
</dbReference>